<evidence type="ECO:0000313" key="3">
    <source>
        <dbReference type="Proteomes" id="UP001214628"/>
    </source>
</evidence>
<evidence type="ECO:0000313" key="2">
    <source>
        <dbReference type="EMBL" id="WFD41522.1"/>
    </source>
</evidence>
<feature type="region of interest" description="Disordered" evidence="1">
    <location>
        <begin position="441"/>
        <end position="504"/>
    </location>
</feature>
<dbReference type="AlphaFoldDB" id="A0AAF0F6J8"/>
<keyword evidence="3" id="KW-1185">Reference proteome</keyword>
<evidence type="ECO:0000256" key="1">
    <source>
        <dbReference type="SAM" id="MobiDB-lite"/>
    </source>
</evidence>
<feature type="compositionally biased region" description="Polar residues" evidence="1">
    <location>
        <begin position="64"/>
        <end position="89"/>
    </location>
</feature>
<dbReference type="EMBL" id="CP118375">
    <property type="protein sequence ID" value="WFD41522.1"/>
    <property type="molecule type" value="Genomic_DNA"/>
</dbReference>
<dbReference type="Proteomes" id="UP001214628">
    <property type="component" value="Chromosome 1"/>
</dbReference>
<feature type="compositionally biased region" description="Polar residues" evidence="1">
    <location>
        <begin position="337"/>
        <end position="347"/>
    </location>
</feature>
<feature type="compositionally biased region" description="Polar residues" evidence="1">
    <location>
        <begin position="306"/>
        <end position="318"/>
    </location>
</feature>
<name>A0AAF0F6J8_9BASI</name>
<feature type="compositionally biased region" description="Low complexity" evidence="1">
    <location>
        <begin position="132"/>
        <end position="148"/>
    </location>
</feature>
<feature type="region of interest" description="Disordered" evidence="1">
    <location>
        <begin position="1"/>
        <end position="98"/>
    </location>
</feature>
<accession>A0AAF0F6J8</accession>
<feature type="region of interest" description="Disordered" evidence="1">
    <location>
        <begin position="229"/>
        <end position="347"/>
    </location>
</feature>
<proteinExistence type="predicted"/>
<feature type="compositionally biased region" description="Low complexity" evidence="1">
    <location>
        <begin position="232"/>
        <end position="247"/>
    </location>
</feature>
<feature type="compositionally biased region" description="Polar residues" evidence="1">
    <location>
        <begin position="13"/>
        <end position="23"/>
    </location>
</feature>
<feature type="compositionally biased region" description="Polar residues" evidence="1">
    <location>
        <begin position="154"/>
        <end position="168"/>
    </location>
</feature>
<sequence>MESSLHAAYEPQRSISHTTTGQGSSSAVNSSSRNHRELASGADGRVVRDEVSPRIPLSPLRYSRSLQPTPTATQGSLSPSGTMSNTASPSPLLHWANELPDDPVQASHVMHLYPSSLAPAFSPGQANQPPHSESSQSIVSPSRSSYVSGLGLQPGQNTLPQTPSRLMSPAHSMSHQRVSPEPNIFERAIEPMNRARSPQAAIDEDVPTVLDDAANAIVEDSTTLEILQPDTSSLGLSPPRRSPSVRLRSSHISSPTGAWTPTRAPARGRSRNLSGSHAMGENASDSRSSYQQHYGRQRGHRRPLSDASNVFTSLPMHTNRTESERVGNSLGAPTPLTPHTRSLSMQRTASPSLSVDGAIIPENDAATINHSLDGLADAFVSLAASPGEIQPVIQTPGSISSAQGSYFALSPGEHTTRVHDRPTSFTSPSAIRYQVLESDRELHAASTRTPSQARAASTPLAPSTSGSHRASPRIPTSTGLAPPIVGVPPILHSGDTANSSGERKRLSFMAYADIKKESAEQLVDLDESVQLQMRHEHDDRSDK</sequence>
<feature type="compositionally biased region" description="Polar residues" evidence="1">
    <location>
        <begin position="446"/>
        <end position="479"/>
    </location>
</feature>
<reference evidence="2" key="1">
    <citation type="submission" date="2023-02" db="EMBL/GenBank/DDBJ databases">
        <title>Mating type loci evolution in Malassezia.</title>
        <authorList>
            <person name="Coelho M.A."/>
        </authorList>
    </citation>
    <scope>NUCLEOTIDE SEQUENCE</scope>
    <source>
        <strain evidence="2">CBS 14136</strain>
    </source>
</reference>
<feature type="region of interest" description="Disordered" evidence="1">
    <location>
        <begin position="120"/>
        <end position="168"/>
    </location>
</feature>
<protein>
    <submittedName>
        <fullName evidence="2">Uncharacterized protein</fullName>
    </submittedName>
</protein>
<gene>
    <name evidence="2" type="ORF">MPSI1_000152</name>
</gene>
<organism evidence="2 3">
    <name type="scientific">Malassezia psittaci</name>
    <dbReference type="NCBI Taxonomy" id="1821823"/>
    <lineage>
        <taxon>Eukaryota</taxon>
        <taxon>Fungi</taxon>
        <taxon>Dikarya</taxon>
        <taxon>Basidiomycota</taxon>
        <taxon>Ustilaginomycotina</taxon>
        <taxon>Malasseziomycetes</taxon>
        <taxon>Malasseziales</taxon>
        <taxon>Malasseziaceae</taxon>
        <taxon>Malassezia</taxon>
    </lineage>
</organism>